<evidence type="ECO:0000256" key="6">
    <source>
        <dbReference type="ARBA" id="ARBA00022438"/>
    </source>
</evidence>
<evidence type="ECO:0000313" key="15">
    <source>
        <dbReference type="Proteomes" id="UP000619041"/>
    </source>
</evidence>
<keyword evidence="6 11" id="KW-0031">Aminopeptidase</keyword>
<dbReference type="PANTHER" id="PTHR43722:SF1">
    <property type="entry name" value="PROLINE IMINOPEPTIDASE"/>
    <property type="match status" value="1"/>
</dbReference>
<dbReference type="NCBIfam" id="TIGR01249">
    <property type="entry name" value="pro_imino_pep_1"/>
    <property type="match status" value="1"/>
</dbReference>
<dbReference type="InterPro" id="IPR029058">
    <property type="entry name" value="AB_hydrolase_fold"/>
</dbReference>
<comment type="catalytic activity">
    <reaction evidence="1 11 12">
        <text>Release of N-terminal proline from a peptide.</text>
        <dbReference type="EC" id="3.4.11.5"/>
    </reaction>
</comment>
<keyword evidence="7 11" id="KW-0963">Cytoplasm</keyword>
<evidence type="ECO:0000256" key="9">
    <source>
        <dbReference type="ARBA" id="ARBA00022801"/>
    </source>
</evidence>
<comment type="similarity">
    <text evidence="3 11 12">Belongs to the peptidase S33 family.</text>
</comment>
<evidence type="ECO:0000256" key="10">
    <source>
        <dbReference type="ARBA" id="ARBA00029605"/>
    </source>
</evidence>
<gene>
    <name evidence="14" type="ORF">GCM10011515_10780</name>
</gene>
<comment type="subcellular location">
    <subcellularLocation>
        <location evidence="2 11">Cytoplasm</location>
    </subcellularLocation>
</comment>
<dbReference type="PANTHER" id="PTHR43722">
    <property type="entry name" value="PROLINE IMINOPEPTIDASE"/>
    <property type="match status" value="1"/>
</dbReference>
<dbReference type="Gene3D" id="3.40.50.1820">
    <property type="entry name" value="alpha/beta hydrolase"/>
    <property type="match status" value="1"/>
</dbReference>
<proteinExistence type="inferred from homology"/>
<dbReference type="InterPro" id="IPR000073">
    <property type="entry name" value="AB_hydrolase_1"/>
</dbReference>
<organism evidence="14 15">
    <name type="scientific">Tsuneonella deserti</name>
    <dbReference type="NCBI Taxonomy" id="2035528"/>
    <lineage>
        <taxon>Bacteria</taxon>
        <taxon>Pseudomonadati</taxon>
        <taxon>Pseudomonadota</taxon>
        <taxon>Alphaproteobacteria</taxon>
        <taxon>Sphingomonadales</taxon>
        <taxon>Erythrobacteraceae</taxon>
        <taxon>Tsuneonella</taxon>
    </lineage>
</organism>
<dbReference type="EC" id="3.4.11.5" evidence="4 11"/>
<name>A0ABQ1S6T6_9SPHN</name>
<keyword evidence="9 11" id="KW-0378">Hydrolase</keyword>
<evidence type="ECO:0000256" key="11">
    <source>
        <dbReference type="PIRNR" id="PIRNR006431"/>
    </source>
</evidence>
<evidence type="ECO:0000256" key="4">
    <source>
        <dbReference type="ARBA" id="ARBA00012568"/>
    </source>
</evidence>
<evidence type="ECO:0000313" key="14">
    <source>
        <dbReference type="EMBL" id="GGD92889.1"/>
    </source>
</evidence>
<protein>
    <recommendedName>
        <fullName evidence="5 11">Proline iminopeptidase</fullName>
        <shortName evidence="11">PIP</shortName>
        <ecNumber evidence="4 11">3.4.11.5</ecNumber>
    </recommendedName>
    <alternativeName>
        <fullName evidence="10 11">Prolyl aminopeptidase</fullName>
    </alternativeName>
</protein>
<evidence type="ECO:0000256" key="2">
    <source>
        <dbReference type="ARBA" id="ARBA00004496"/>
    </source>
</evidence>
<dbReference type="InterPro" id="IPR005944">
    <property type="entry name" value="Pro_iminopeptidase"/>
</dbReference>
<keyword evidence="15" id="KW-1185">Reference proteome</keyword>
<comment type="caution">
    <text evidence="14">The sequence shown here is derived from an EMBL/GenBank/DDBJ whole genome shotgun (WGS) entry which is preliminary data.</text>
</comment>
<evidence type="ECO:0000256" key="5">
    <source>
        <dbReference type="ARBA" id="ARBA00021843"/>
    </source>
</evidence>
<dbReference type="RefSeq" id="WP_188644197.1">
    <property type="nucleotide sequence ID" value="NZ_BMKL01000001.1"/>
</dbReference>
<evidence type="ECO:0000256" key="1">
    <source>
        <dbReference type="ARBA" id="ARBA00001585"/>
    </source>
</evidence>
<dbReference type="EMBL" id="BMKL01000001">
    <property type="protein sequence ID" value="GGD92889.1"/>
    <property type="molecule type" value="Genomic_DNA"/>
</dbReference>
<evidence type="ECO:0000256" key="3">
    <source>
        <dbReference type="ARBA" id="ARBA00010088"/>
    </source>
</evidence>
<dbReference type="PRINTS" id="PR00793">
    <property type="entry name" value="PROAMNOPTASE"/>
</dbReference>
<dbReference type="SUPFAM" id="SSF53474">
    <property type="entry name" value="alpha/beta-Hydrolases"/>
    <property type="match status" value="1"/>
</dbReference>
<dbReference type="Pfam" id="PF00561">
    <property type="entry name" value="Abhydrolase_1"/>
    <property type="match status" value="1"/>
</dbReference>
<dbReference type="Proteomes" id="UP000619041">
    <property type="component" value="Unassembled WGS sequence"/>
</dbReference>
<evidence type="ECO:0000259" key="13">
    <source>
        <dbReference type="Pfam" id="PF00561"/>
    </source>
</evidence>
<sequence>MTASYSGRRTLYPPIEPYQSGMLDVGGGHSIYWERVGTPGAKPAVMLHGGPGAGCNEKHRSQWNPALYDVLLFDQRGCGRSKPFASLENNTTWDLVADIEALREMYGHDKWQVFGGSWGSTLSLCYAQKHPERVSELILRGIFLCEQNELDWLYEYGASEVFPEEWEAFNDHIPASERGDLLAAYSRRLTGEDRQARIAAAKAWSRWEGVTVTLLPDPKGLEESTQDEHADAIARIETHYFNHMCWLEPGQLLRDAHKLHDIPGVIVQGRHDCCTPPSAAWSLKKAWPQVDLQIVPDASHSFSEPGITDGLVRATDMFAG</sequence>
<dbReference type="PIRSF" id="PIRSF006431">
    <property type="entry name" value="Pept_S33"/>
    <property type="match status" value="1"/>
</dbReference>
<evidence type="ECO:0000256" key="12">
    <source>
        <dbReference type="RuleBase" id="RU003421"/>
    </source>
</evidence>
<accession>A0ABQ1S6T6</accession>
<dbReference type="PRINTS" id="PR00111">
    <property type="entry name" value="ABHYDROLASE"/>
</dbReference>
<feature type="domain" description="AB hydrolase-1" evidence="13">
    <location>
        <begin position="45"/>
        <end position="302"/>
    </location>
</feature>
<dbReference type="InterPro" id="IPR002410">
    <property type="entry name" value="Peptidase_S33"/>
</dbReference>
<keyword evidence="8 11" id="KW-0645">Protease</keyword>
<reference evidence="15" key="1">
    <citation type="journal article" date="2019" name="Int. J. Syst. Evol. Microbiol.">
        <title>The Global Catalogue of Microorganisms (GCM) 10K type strain sequencing project: providing services to taxonomists for standard genome sequencing and annotation.</title>
        <authorList>
            <consortium name="The Broad Institute Genomics Platform"/>
            <consortium name="The Broad Institute Genome Sequencing Center for Infectious Disease"/>
            <person name="Wu L."/>
            <person name="Ma J."/>
        </authorList>
    </citation>
    <scope>NUCLEOTIDE SEQUENCE [LARGE SCALE GENOMIC DNA]</scope>
    <source>
        <strain evidence="15">CGMCC 1.15959</strain>
    </source>
</reference>
<evidence type="ECO:0000256" key="8">
    <source>
        <dbReference type="ARBA" id="ARBA00022670"/>
    </source>
</evidence>
<evidence type="ECO:0000256" key="7">
    <source>
        <dbReference type="ARBA" id="ARBA00022490"/>
    </source>
</evidence>